<evidence type="ECO:0000256" key="4">
    <source>
        <dbReference type="PROSITE-ProRule" id="PRU00335"/>
    </source>
</evidence>
<keyword evidence="8" id="KW-1185">Reference proteome</keyword>
<keyword evidence="3" id="KW-0804">Transcription</keyword>
<gene>
    <name evidence="7" type="ORF">SAMN05444695_11434</name>
</gene>
<evidence type="ECO:0000256" key="3">
    <source>
        <dbReference type="ARBA" id="ARBA00023163"/>
    </source>
</evidence>
<keyword evidence="2 4" id="KW-0238">DNA-binding</keyword>
<evidence type="ECO:0000256" key="1">
    <source>
        <dbReference type="ARBA" id="ARBA00023015"/>
    </source>
</evidence>
<protein>
    <submittedName>
        <fullName evidence="7">Regulatory protein, tetR family</fullName>
    </submittedName>
</protein>
<reference evidence="7 8" key="1">
    <citation type="submission" date="2016-10" db="EMBL/GenBank/DDBJ databases">
        <authorList>
            <person name="de Groot N.N."/>
        </authorList>
    </citation>
    <scope>NUCLEOTIDE SEQUENCE [LARGE SCALE GENOMIC DNA]</scope>
    <source>
        <strain evidence="7 8">DSM 44892</strain>
    </source>
</reference>
<dbReference type="AlphaFoldDB" id="A0A1G8Q0H7"/>
<dbReference type="InterPro" id="IPR009057">
    <property type="entry name" value="Homeodomain-like_sf"/>
</dbReference>
<dbReference type="InterPro" id="IPR001647">
    <property type="entry name" value="HTH_TetR"/>
</dbReference>
<feature type="DNA-binding region" description="H-T-H motif" evidence="4">
    <location>
        <begin position="43"/>
        <end position="62"/>
    </location>
</feature>
<dbReference type="Proteomes" id="UP000183263">
    <property type="component" value="Unassembled WGS sequence"/>
</dbReference>
<dbReference type="Pfam" id="PF00440">
    <property type="entry name" value="TetR_N"/>
    <property type="match status" value="1"/>
</dbReference>
<proteinExistence type="predicted"/>
<accession>A0A1G8Q0H7</accession>
<evidence type="ECO:0000259" key="6">
    <source>
        <dbReference type="PROSITE" id="PS50977"/>
    </source>
</evidence>
<dbReference type="Gene3D" id="1.10.357.10">
    <property type="entry name" value="Tetracycline Repressor, domain 2"/>
    <property type="match status" value="1"/>
</dbReference>
<dbReference type="EMBL" id="FNDN01000014">
    <property type="protein sequence ID" value="SDI98183.1"/>
    <property type="molecule type" value="Genomic_DNA"/>
</dbReference>
<feature type="region of interest" description="Disordered" evidence="5">
    <location>
        <begin position="1"/>
        <end position="22"/>
    </location>
</feature>
<feature type="compositionally biased region" description="Polar residues" evidence="5">
    <location>
        <begin position="1"/>
        <end position="12"/>
    </location>
</feature>
<dbReference type="PANTHER" id="PTHR30055:SF234">
    <property type="entry name" value="HTH-TYPE TRANSCRIPTIONAL REGULATOR BETI"/>
    <property type="match status" value="1"/>
</dbReference>
<dbReference type="SUPFAM" id="SSF46689">
    <property type="entry name" value="Homeodomain-like"/>
    <property type="match status" value="1"/>
</dbReference>
<evidence type="ECO:0000256" key="2">
    <source>
        <dbReference type="ARBA" id="ARBA00023125"/>
    </source>
</evidence>
<feature type="domain" description="HTH tetR-type" evidence="6">
    <location>
        <begin position="22"/>
        <end position="80"/>
    </location>
</feature>
<organism evidence="7 8">
    <name type="scientific">Rhodococcus triatomae</name>
    <dbReference type="NCBI Taxonomy" id="300028"/>
    <lineage>
        <taxon>Bacteria</taxon>
        <taxon>Bacillati</taxon>
        <taxon>Actinomycetota</taxon>
        <taxon>Actinomycetes</taxon>
        <taxon>Mycobacteriales</taxon>
        <taxon>Nocardiaceae</taxon>
        <taxon>Rhodococcus</taxon>
    </lineage>
</organism>
<keyword evidence="1" id="KW-0805">Transcription regulation</keyword>
<name>A0A1G8Q0H7_9NOCA</name>
<evidence type="ECO:0000256" key="5">
    <source>
        <dbReference type="SAM" id="MobiDB-lite"/>
    </source>
</evidence>
<dbReference type="PANTHER" id="PTHR30055">
    <property type="entry name" value="HTH-TYPE TRANSCRIPTIONAL REGULATOR RUTR"/>
    <property type="match status" value="1"/>
</dbReference>
<sequence length="206" mass="22580">MPVSLEISSGQPRPTEETAARERTRSAILAAAVNVLATKPTASLGDIAAAARVGRTTLHRYFAERQELVDEIGRLAARSRREAAERARLDEGTGLDAVARLCREYYELADLLAVMFSTPGVLEVADTCIGDEDDVNAAIERGHRDGSIRPDLTVDWVQNLVWTFLYTAVDYVARGQGTRMEVLRLTVESLRGAIGTFGTRDTPPHR</sequence>
<evidence type="ECO:0000313" key="8">
    <source>
        <dbReference type="Proteomes" id="UP000183263"/>
    </source>
</evidence>
<dbReference type="GO" id="GO:0000976">
    <property type="term" value="F:transcription cis-regulatory region binding"/>
    <property type="evidence" value="ECO:0007669"/>
    <property type="project" value="TreeGrafter"/>
</dbReference>
<dbReference type="InterPro" id="IPR050109">
    <property type="entry name" value="HTH-type_TetR-like_transc_reg"/>
</dbReference>
<evidence type="ECO:0000313" key="7">
    <source>
        <dbReference type="EMBL" id="SDI98183.1"/>
    </source>
</evidence>
<dbReference type="GO" id="GO:0003700">
    <property type="term" value="F:DNA-binding transcription factor activity"/>
    <property type="evidence" value="ECO:0007669"/>
    <property type="project" value="TreeGrafter"/>
</dbReference>
<dbReference type="PROSITE" id="PS50977">
    <property type="entry name" value="HTH_TETR_2"/>
    <property type="match status" value="1"/>
</dbReference>